<proteinExistence type="predicted"/>
<protein>
    <submittedName>
        <fullName evidence="2">Uncharacterized protein</fullName>
    </submittedName>
</protein>
<sequence length="269" mass="29936">MGKEVTCPGCKQRINLPSVSCSSTAGDISIEDFVDPDLAEWRNQPKKEIYGTGYGEHGNSHPQTRNSQSQERLTLALTKCKDCDGKVSTRVKNCPHCGASMKQRTHPATMGCAVMFAVSAILFLCCGGLGNVNDRGREFNFSDATDLRPGYLDDSNLMNSENSKSRKWYEGGTLHKKSALDWQGSNHPDKLATCSDFVAAMWQNEKFVPRIQNSIDSVDDMKPYAQELVEYIDVATRRDPDPEQNRRLFTNQTVAAMALLGIIEMGWLK</sequence>
<evidence type="ECO:0000313" key="3">
    <source>
        <dbReference type="Proteomes" id="UP000315724"/>
    </source>
</evidence>
<gene>
    <name evidence="2" type="ORF">Mal48_38130</name>
</gene>
<keyword evidence="1" id="KW-0472">Membrane</keyword>
<keyword evidence="3" id="KW-1185">Reference proteome</keyword>
<dbReference type="RefSeq" id="WP_145202660.1">
    <property type="nucleotide sequence ID" value="NZ_CP036267.1"/>
</dbReference>
<dbReference type="EMBL" id="CP036267">
    <property type="protein sequence ID" value="QDT34551.1"/>
    <property type="molecule type" value="Genomic_DNA"/>
</dbReference>
<organism evidence="2 3">
    <name type="scientific">Thalassoglobus polymorphus</name>
    <dbReference type="NCBI Taxonomy" id="2527994"/>
    <lineage>
        <taxon>Bacteria</taxon>
        <taxon>Pseudomonadati</taxon>
        <taxon>Planctomycetota</taxon>
        <taxon>Planctomycetia</taxon>
        <taxon>Planctomycetales</taxon>
        <taxon>Planctomycetaceae</taxon>
        <taxon>Thalassoglobus</taxon>
    </lineage>
</organism>
<dbReference type="AlphaFoldDB" id="A0A517QSG3"/>
<keyword evidence="1" id="KW-0812">Transmembrane</keyword>
<name>A0A517QSG3_9PLAN</name>
<dbReference type="Proteomes" id="UP000315724">
    <property type="component" value="Chromosome"/>
</dbReference>
<dbReference type="OrthoDB" id="292258at2"/>
<feature type="transmembrane region" description="Helical" evidence="1">
    <location>
        <begin position="110"/>
        <end position="130"/>
    </location>
</feature>
<evidence type="ECO:0000256" key="1">
    <source>
        <dbReference type="SAM" id="Phobius"/>
    </source>
</evidence>
<keyword evidence="1" id="KW-1133">Transmembrane helix</keyword>
<evidence type="ECO:0000313" key="2">
    <source>
        <dbReference type="EMBL" id="QDT34551.1"/>
    </source>
</evidence>
<dbReference type="KEGG" id="tpol:Mal48_38130"/>
<reference evidence="2 3" key="1">
    <citation type="submission" date="2019-02" db="EMBL/GenBank/DDBJ databases">
        <title>Deep-cultivation of Planctomycetes and their phenomic and genomic characterization uncovers novel biology.</title>
        <authorList>
            <person name="Wiegand S."/>
            <person name="Jogler M."/>
            <person name="Boedeker C."/>
            <person name="Pinto D."/>
            <person name="Vollmers J."/>
            <person name="Rivas-Marin E."/>
            <person name="Kohn T."/>
            <person name="Peeters S.H."/>
            <person name="Heuer A."/>
            <person name="Rast P."/>
            <person name="Oberbeckmann S."/>
            <person name="Bunk B."/>
            <person name="Jeske O."/>
            <person name="Meyerdierks A."/>
            <person name="Storesund J.E."/>
            <person name="Kallscheuer N."/>
            <person name="Luecker S."/>
            <person name="Lage O.M."/>
            <person name="Pohl T."/>
            <person name="Merkel B.J."/>
            <person name="Hornburger P."/>
            <person name="Mueller R.-W."/>
            <person name="Bruemmer F."/>
            <person name="Labrenz M."/>
            <person name="Spormann A.M."/>
            <person name="Op den Camp H."/>
            <person name="Overmann J."/>
            <person name="Amann R."/>
            <person name="Jetten M.S.M."/>
            <person name="Mascher T."/>
            <person name="Medema M.H."/>
            <person name="Devos D.P."/>
            <person name="Kaster A.-K."/>
            <person name="Ovreas L."/>
            <person name="Rohde M."/>
            <person name="Galperin M.Y."/>
            <person name="Jogler C."/>
        </authorList>
    </citation>
    <scope>NUCLEOTIDE SEQUENCE [LARGE SCALE GENOMIC DNA]</scope>
    <source>
        <strain evidence="2 3">Mal48</strain>
    </source>
</reference>
<accession>A0A517QSG3</accession>